<dbReference type="InterPro" id="IPR009057">
    <property type="entry name" value="Homeodomain-like_sf"/>
</dbReference>
<dbReference type="InterPro" id="IPR023772">
    <property type="entry name" value="DNA-bd_HTH_TetR-type_CS"/>
</dbReference>
<feature type="compositionally biased region" description="Polar residues" evidence="5">
    <location>
        <begin position="1"/>
        <end position="11"/>
    </location>
</feature>
<dbReference type="InterPro" id="IPR001647">
    <property type="entry name" value="HTH_TetR"/>
</dbReference>
<dbReference type="Pfam" id="PF00440">
    <property type="entry name" value="TetR_N"/>
    <property type="match status" value="1"/>
</dbReference>
<evidence type="ECO:0000256" key="2">
    <source>
        <dbReference type="ARBA" id="ARBA00023125"/>
    </source>
</evidence>
<organism evidence="7 8">
    <name type="scientific">Gordonia soli NBRC 108243</name>
    <dbReference type="NCBI Taxonomy" id="1223545"/>
    <lineage>
        <taxon>Bacteria</taxon>
        <taxon>Bacillati</taxon>
        <taxon>Actinomycetota</taxon>
        <taxon>Actinomycetes</taxon>
        <taxon>Mycobacteriales</taxon>
        <taxon>Gordoniaceae</taxon>
        <taxon>Gordonia</taxon>
    </lineage>
</organism>
<gene>
    <name evidence="7" type="ORF">GS4_20_01580</name>
</gene>
<dbReference type="PROSITE" id="PS50977">
    <property type="entry name" value="HTH_TETR_2"/>
    <property type="match status" value="1"/>
</dbReference>
<dbReference type="Gene3D" id="1.10.357.10">
    <property type="entry name" value="Tetracycline Repressor, domain 2"/>
    <property type="match status" value="1"/>
</dbReference>
<evidence type="ECO:0000256" key="4">
    <source>
        <dbReference type="PROSITE-ProRule" id="PRU00335"/>
    </source>
</evidence>
<keyword evidence="3" id="KW-0804">Transcription</keyword>
<keyword evidence="2 4" id="KW-0238">DNA-binding</keyword>
<dbReference type="PRINTS" id="PR00455">
    <property type="entry name" value="HTHTETR"/>
</dbReference>
<dbReference type="EMBL" id="BANX01000020">
    <property type="protein sequence ID" value="GAC69092.1"/>
    <property type="molecule type" value="Genomic_DNA"/>
</dbReference>
<protein>
    <submittedName>
        <fullName evidence="7">Putative TetR family transcriptional regulator</fullName>
    </submittedName>
</protein>
<feature type="DNA-binding region" description="H-T-H motif" evidence="4">
    <location>
        <begin position="47"/>
        <end position="66"/>
    </location>
</feature>
<evidence type="ECO:0000313" key="8">
    <source>
        <dbReference type="Proteomes" id="UP000011666"/>
    </source>
</evidence>
<name>M0QNT1_9ACTN</name>
<evidence type="ECO:0000256" key="3">
    <source>
        <dbReference type="ARBA" id="ARBA00023163"/>
    </source>
</evidence>
<sequence>MGIMQNSQASVAEQPVDRGGRPASTSAHELAAHAQRLFLANGFDTTSAGEIAEAAGVSRRTFFRYFSTKADVVWVESDAELAAFRRRLDESGPSVAPEVAVTEAFIASLVHDRTEDEWARHRAQLILTEPAVQAKASEVYRLWRSAIFEHLTERRGLDEVYATAVAHAALAASTATHERWLAGTEFDLAHGLRRMFSLMVPALPG</sequence>
<reference evidence="7 8" key="1">
    <citation type="submission" date="2013-01" db="EMBL/GenBank/DDBJ databases">
        <title>Whole genome shotgun sequence of Gordonia soli NBRC 108243.</title>
        <authorList>
            <person name="Isaki-Nakamura S."/>
            <person name="Hosoyama A."/>
            <person name="Tsuchikane K."/>
            <person name="Ando Y."/>
            <person name="Baba S."/>
            <person name="Ohji S."/>
            <person name="Hamada M."/>
            <person name="Tamura T."/>
            <person name="Yamazoe A."/>
            <person name="Yamazaki S."/>
            <person name="Fujita N."/>
        </authorList>
    </citation>
    <scope>NUCLEOTIDE SEQUENCE [LARGE SCALE GENOMIC DNA]</scope>
    <source>
        <strain evidence="7 8">NBRC 108243</strain>
    </source>
</reference>
<evidence type="ECO:0000259" key="6">
    <source>
        <dbReference type="PROSITE" id="PS50977"/>
    </source>
</evidence>
<evidence type="ECO:0000256" key="5">
    <source>
        <dbReference type="SAM" id="MobiDB-lite"/>
    </source>
</evidence>
<evidence type="ECO:0000256" key="1">
    <source>
        <dbReference type="ARBA" id="ARBA00023015"/>
    </source>
</evidence>
<dbReference type="Proteomes" id="UP000011666">
    <property type="component" value="Unassembled WGS sequence"/>
</dbReference>
<dbReference type="Pfam" id="PF17754">
    <property type="entry name" value="TetR_C_14"/>
    <property type="match status" value="1"/>
</dbReference>
<accession>M0QNT1</accession>
<dbReference type="RefSeq" id="WP_007621827.1">
    <property type="nucleotide sequence ID" value="NZ_BANX01000020.1"/>
</dbReference>
<comment type="caution">
    <text evidence="7">The sequence shown here is derived from an EMBL/GenBank/DDBJ whole genome shotgun (WGS) entry which is preliminary data.</text>
</comment>
<evidence type="ECO:0000313" key="7">
    <source>
        <dbReference type="EMBL" id="GAC69092.1"/>
    </source>
</evidence>
<keyword evidence="1" id="KW-0805">Transcription regulation</keyword>
<feature type="domain" description="HTH tetR-type" evidence="6">
    <location>
        <begin position="24"/>
        <end position="84"/>
    </location>
</feature>
<dbReference type="GO" id="GO:0000976">
    <property type="term" value="F:transcription cis-regulatory region binding"/>
    <property type="evidence" value="ECO:0007669"/>
    <property type="project" value="TreeGrafter"/>
</dbReference>
<proteinExistence type="predicted"/>
<keyword evidence="8" id="KW-1185">Reference proteome</keyword>
<dbReference type="PANTHER" id="PTHR30055:SF238">
    <property type="entry name" value="MYCOFACTOCIN BIOSYNTHESIS TRANSCRIPTIONAL REGULATOR MFTR-RELATED"/>
    <property type="match status" value="1"/>
</dbReference>
<dbReference type="eggNOG" id="COG1309">
    <property type="taxonomic scope" value="Bacteria"/>
</dbReference>
<dbReference type="InterPro" id="IPR050109">
    <property type="entry name" value="HTH-type_TetR-like_transc_reg"/>
</dbReference>
<dbReference type="OrthoDB" id="956698at2"/>
<feature type="region of interest" description="Disordered" evidence="5">
    <location>
        <begin position="1"/>
        <end position="27"/>
    </location>
</feature>
<dbReference type="SUPFAM" id="SSF46689">
    <property type="entry name" value="Homeodomain-like"/>
    <property type="match status" value="1"/>
</dbReference>
<dbReference type="Gene3D" id="1.10.10.60">
    <property type="entry name" value="Homeodomain-like"/>
    <property type="match status" value="1"/>
</dbReference>
<dbReference type="AlphaFoldDB" id="M0QNT1"/>
<dbReference type="InterPro" id="IPR041347">
    <property type="entry name" value="MftR_C"/>
</dbReference>
<dbReference type="PROSITE" id="PS01081">
    <property type="entry name" value="HTH_TETR_1"/>
    <property type="match status" value="1"/>
</dbReference>
<dbReference type="STRING" id="1223545.GS4_20_01580"/>
<dbReference type="PANTHER" id="PTHR30055">
    <property type="entry name" value="HTH-TYPE TRANSCRIPTIONAL REGULATOR RUTR"/>
    <property type="match status" value="1"/>
</dbReference>
<dbReference type="GO" id="GO:0003700">
    <property type="term" value="F:DNA-binding transcription factor activity"/>
    <property type="evidence" value="ECO:0007669"/>
    <property type="project" value="TreeGrafter"/>
</dbReference>